<dbReference type="EMBL" id="QGNW01001932">
    <property type="protein sequence ID" value="RVW27863.1"/>
    <property type="molecule type" value="Genomic_DNA"/>
</dbReference>
<evidence type="ECO:0000313" key="2">
    <source>
        <dbReference type="Proteomes" id="UP000288805"/>
    </source>
</evidence>
<comment type="caution">
    <text evidence="1">The sequence shown here is derived from an EMBL/GenBank/DDBJ whole genome shotgun (WGS) entry which is preliminary data.</text>
</comment>
<reference evidence="1 2" key="1">
    <citation type="journal article" date="2018" name="PLoS Genet.">
        <title>Population sequencing reveals clonal diversity and ancestral inbreeding in the grapevine cultivar Chardonnay.</title>
        <authorList>
            <person name="Roach M.J."/>
            <person name="Johnson D.L."/>
            <person name="Bohlmann J."/>
            <person name="van Vuuren H.J."/>
            <person name="Jones S.J."/>
            <person name="Pretorius I.S."/>
            <person name="Schmidt S.A."/>
            <person name="Borneman A.R."/>
        </authorList>
    </citation>
    <scope>NUCLEOTIDE SEQUENCE [LARGE SCALE GENOMIC DNA]</scope>
    <source>
        <strain evidence="2">cv. Chardonnay</strain>
        <tissue evidence="1">Leaf</tissue>
    </source>
</reference>
<dbReference type="Proteomes" id="UP000288805">
    <property type="component" value="Unassembled WGS sequence"/>
</dbReference>
<name>A0A438CXC7_VITVI</name>
<sequence>MELGRRVLTLYQCNTLIFYAVSAPTWPLRGSYSPINHLNLGHRKSQTCTTKNHPHNFINRAREDEAKVVIKVSFSGEKKSRTKVMQAAVGVPGVESIAFGASHRVEKEEEEKMTEPGVQPMVWPTVQAGVPQYYYTVVPDNRSEPCSIM</sequence>
<gene>
    <name evidence="1" type="ORF">CK203_084919</name>
</gene>
<proteinExistence type="predicted"/>
<protein>
    <submittedName>
        <fullName evidence="1">Uncharacterized protein</fullName>
    </submittedName>
</protein>
<dbReference type="AlphaFoldDB" id="A0A438CXC7"/>
<evidence type="ECO:0000313" key="1">
    <source>
        <dbReference type="EMBL" id="RVW27863.1"/>
    </source>
</evidence>
<organism evidence="1 2">
    <name type="scientific">Vitis vinifera</name>
    <name type="common">Grape</name>
    <dbReference type="NCBI Taxonomy" id="29760"/>
    <lineage>
        <taxon>Eukaryota</taxon>
        <taxon>Viridiplantae</taxon>
        <taxon>Streptophyta</taxon>
        <taxon>Embryophyta</taxon>
        <taxon>Tracheophyta</taxon>
        <taxon>Spermatophyta</taxon>
        <taxon>Magnoliopsida</taxon>
        <taxon>eudicotyledons</taxon>
        <taxon>Gunneridae</taxon>
        <taxon>Pentapetalae</taxon>
        <taxon>rosids</taxon>
        <taxon>Vitales</taxon>
        <taxon>Vitaceae</taxon>
        <taxon>Viteae</taxon>
        <taxon>Vitis</taxon>
    </lineage>
</organism>
<accession>A0A438CXC7</accession>
<dbReference type="Gene3D" id="3.30.70.100">
    <property type="match status" value="1"/>
</dbReference>